<dbReference type="InterPro" id="IPR007060">
    <property type="entry name" value="FtsL/DivIC"/>
</dbReference>
<dbReference type="Pfam" id="PF04977">
    <property type="entry name" value="DivIC"/>
    <property type="match status" value="1"/>
</dbReference>
<protein>
    <submittedName>
        <fullName evidence="1">Septum formation initiator family protein</fullName>
    </submittedName>
</protein>
<proteinExistence type="predicted"/>
<evidence type="ECO:0000313" key="1">
    <source>
        <dbReference type="EMBL" id="HIY61234.1"/>
    </source>
</evidence>
<dbReference type="AlphaFoldDB" id="A0A9D1YRJ4"/>
<gene>
    <name evidence="1" type="ORF">H9831_11240</name>
</gene>
<comment type="caution">
    <text evidence="1">The sequence shown here is derived from an EMBL/GenBank/DDBJ whole genome shotgun (WGS) entry which is preliminary data.</text>
</comment>
<sequence length="85" mass="10008">MFLVTLVVLMLLVVVSINSIGLRRKYASYQEREQALEDQINAEEDRKLQIEEYRKYTQTKKYVEEVAKDKLGLVNPGEIIYKPEE</sequence>
<name>A0A9D1YRJ4_9FIRM</name>
<dbReference type="Proteomes" id="UP000824007">
    <property type="component" value="Unassembled WGS sequence"/>
</dbReference>
<evidence type="ECO:0000313" key="2">
    <source>
        <dbReference type="Proteomes" id="UP000824007"/>
    </source>
</evidence>
<organism evidence="1 2">
    <name type="scientific">Candidatus Eisenbergiella pullistercoris</name>
    <dbReference type="NCBI Taxonomy" id="2838555"/>
    <lineage>
        <taxon>Bacteria</taxon>
        <taxon>Bacillati</taxon>
        <taxon>Bacillota</taxon>
        <taxon>Clostridia</taxon>
        <taxon>Lachnospirales</taxon>
        <taxon>Lachnospiraceae</taxon>
        <taxon>Eisenbergiella</taxon>
    </lineage>
</organism>
<reference evidence="1" key="2">
    <citation type="submission" date="2021-04" db="EMBL/GenBank/DDBJ databases">
        <authorList>
            <person name="Gilroy R."/>
        </authorList>
    </citation>
    <scope>NUCLEOTIDE SEQUENCE</scope>
    <source>
        <strain evidence="1">ChiSxjej3B15-24422</strain>
    </source>
</reference>
<accession>A0A9D1YRJ4</accession>
<reference evidence="1" key="1">
    <citation type="journal article" date="2021" name="PeerJ">
        <title>Extensive microbial diversity within the chicken gut microbiome revealed by metagenomics and culture.</title>
        <authorList>
            <person name="Gilroy R."/>
            <person name="Ravi A."/>
            <person name="Getino M."/>
            <person name="Pursley I."/>
            <person name="Horton D.L."/>
            <person name="Alikhan N.F."/>
            <person name="Baker D."/>
            <person name="Gharbi K."/>
            <person name="Hall N."/>
            <person name="Watson M."/>
            <person name="Adriaenssens E.M."/>
            <person name="Foster-Nyarko E."/>
            <person name="Jarju S."/>
            <person name="Secka A."/>
            <person name="Antonio M."/>
            <person name="Oren A."/>
            <person name="Chaudhuri R.R."/>
            <person name="La Ragione R."/>
            <person name="Hildebrand F."/>
            <person name="Pallen M.J."/>
        </authorList>
    </citation>
    <scope>NUCLEOTIDE SEQUENCE</scope>
    <source>
        <strain evidence="1">ChiSxjej3B15-24422</strain>
    </source>
</reference>
<dbReference type="EMBL" id="DXDD01000138">
    <property type="protein sequence ID" value="HIY61234.1"/>
    <property type="molecule type" value="Genomic_DNA"/>
</dbReference>